<dbReference type="EMBL" id="LANI01000025">
    <property type="protein sequence ID" value="KKJ75805.1"/>
    <property type="molecule type" value="Genomic_DNA"/>
</dbReference>
<dbReference type="PANTHER" id="PTHR43162:SF1">
    <property type="entry name" value="PRESTALK A DIFFERENTIATION PROTEIN A"/>
    <property type="match status" value="1"/>
</dbReference>
<dbReference type="STRING" id="1549748.WH95_16385"/>
<dbReference type="InterPro" id="IPR051604">
    <property type="entry name" value="Ergot_Alk_Oxidoreductase"/>
</dbReference>
<gene>
    <name evidence="1" type="ORF">WH95_16385</name>
</gene>
<dbReference type="Gene3D" id="3.90.25.10">
    <property type="entry name" value="UDP-galactose 4-epimerase, domain 1"/>
    <property type="match status" value="1"/>
</dbReference>
<dbReference type="PANTHER" id="PTHR43162">
    <property type="match status" value="1"/>
</dbReference>
<protein>
    <recommendedName>
        <fullName evidence="3">NmrA-like domain-containing protein</fullName>
    </recommendedName>
</protein>
<comment type="caution">
    <text evidence="1">The sequence shown here is derived from an EMBL/GenBank/DDBJ whole genome shotgun (WGS) entry which is preliminary data.</text>
</comment>
<accession>A0A0M2R716</accession>
<dbReference type="AlphaFoldDB" id="A0A0M2R716"/>
<name>A0A0M2R716_9PROT</name>
<evidence type="ECO:0008006" key="3">
    <source>
        <dbReference type="Google" id="ProtNLM"/>
    </source>
</evidence>
<organism evidence="1 2">
    <name type="scientific">Kiloniella litopenaei</name>
    <dbReference type="NCBI Taxonomy" id="1549748"/>
    <lineage>
        <taxon>Bacteria</taxon>
        <taxon>Pseudomonadati</taxon>
        <taxon>Pseudomonadota</taxon>
        <taxon>Alphaproteobacteria</taxon>
        <taxon>Rhodospirillales</taxon>
        <taxon>Kiloniellaceae</taxon>
        <taxon>Kiloniella</taxon>
    </lineage>
</organism>
<dbReference type="Proteomes" id="UP000034491">
    <property type="component" value="Unassembled WGS sequence"/>
</dbReference>
<evidence type="ECO:0000313" key="1">
    <source>
        <dbReference type="EMBL" id="KKJ75805.1"/>
    </source>
</evidence>
<reference evidence="1 2" key="1">
    <citation type="submission" date="2015-03" db="EMBL/GenBank/DDBJ databases">
        <title>Genome sequence of Kiloniella sp. P1-1, isolated from the gut microflora of Pacific white shrimp, Penaeus vannamei.</title>
        <authorList>
            <person name="Shao Z."/>
            <person name="Wang L."/>
            <person name="Li X."/>
        </authorList>
    </citation>
    <scope>NUCLEOTIDE SEQUENCE [LARGE SCALE GENOMIC DNA]</scope>
    <source>
        <strain evidence="1 2">P1-1</strain>
    </source>
</reference>
<keyword evidence="2" id="KW-1185">Reference proteome</keyword>
<evidence type="ECO:0000313" key="2">
    <source>
        <dbReference type="Proteomes" id="UP000034491"/>
    </source>
</evidence>
<dbReference type="SUPFAM" id="SSF51735">
    <property type="entry name" value="NAD(P)-binding Rossmann-fold domains"/>
    <property type="match status" value="1"/>
</dbReference>
<dbReference type="InterPro" id="IPR036291">
    <property type="entry name" value="NAD(P)-bd_dom_sf"/>
</dbReference>
<proteinExistence type="predicted"/>
<dbReference type="Gene3D" id="3.40.50.720">
    <property type="entry name" value="NAD(P)-binding Rossmann-like Domain"/>
    <property type="match status" value="1"/>
</dbReference>
<dbReference type="OrthoDB" id="7352262at2"/>
<dbReference type="RefSeq" id="WP_046509299.1">
    <property type="nucleotide sequence ID" value="NZ_LANI01000025.1"/>
</dbReference>
<sequence>MYLVADASGPIGRAVTEQLVGQGQLVRVLTADAACRDLWRGRGVDVNEGDPKHASSWAKALSGVQTLIAILPPFLSEEGLLGAADGYRSALVEALSSGGSDFRADHAQKIKIVLLSAMGAEKKIGWAKILGQLESELKSCCKNLTIIRTAFIMENLASGMAMAKHHSVFPSFFIEKQNYAMVARNDLVSVLVSAALDPLDGYSLLELHGPEAYNLDDIVEAGRNVLNKHIASLSLPQNDWLQIMIDQGLDENAALMWRDYYTQMNLGNITSDPSATPIAGESKLSDALFQVWKLMRQKERAAIDPEKKIYEGLV</sequence>